<evidence type="ECO:0008006" key="5">
    <source>
        <dbReference type="Google" id="ProtNLM"/>
    </source>
</evidence>
<dbReference type="AlphaFoldDB" id="A0A1I1Z1P5"/>
<name>A0A1I1Z1P5_9BURK</name>
<dbReference type="Pfam" id="PF11454">
    <property type="entry name" value="DUF3016"/>
    <property type="match status" value="1"/>
</dbReference>
<accession>A0A1I1Z1P5</accession>
<dbReference type="RefSeq" id="WP_092957394.1">
    <property type="nucleotide sequence ID" value="NZ_FOMQ01000022.1"/>
</dbReference>
<dbReference type="EMBL" id="FOMQ01000022">
    <property type="protein sequence ID" value="SFE25649.1"/>
    <property type="molecule type" value="Genomic_DNA"/>
</dbReference>
<proteinExistence type="predicted"/>
<keyword evidence="2" id="KW-0732">Signal</keyword>
<feature type="signal peptide" evidence="2">
    <location>
        <begin position="1"/>
        <end position="33"/>
    </location>
</feature>
<sequence>MTPLPPAPHPFRRAAAAAAVLALAAALAGCAGAPQPRPPAPEVAGATPAPGGGAPVPPPGAGRAANPPPAGIVSVTYDDPARFSDARQGAPESPRARRAWVNALCLHLSEGAAAALPEGQRLEVRITDVQRAGGFEPARGAQAGQVRIVRDVYPPRIDLEFKRLGADGTVLQSGRRTLRDPAFMERGARGANDPLRYEKNLLDDWVRREFGGR</sequence>
<keyword evidence="4" id="KW-1185">Reference proteome</keyword>
<evidence type="ECO:0000256" key="1">
    <source>
        <dbReference type="SAM" id="MobiDB-lite"/>
    </source>
</evidence>
<gene>
    <name evidence="3" type="ORF">SAMN04489710_12231</name>
</gene>
<organism evidence="3 4">
    <name type="scientific">Paracidovorax konjaci</name>
    <dbReference type="NCBI Taxonomy" id="32040"/>
    <lineage>
        <taxon>Bacteria</taxon>
        <taxon>Pseudomonadati</taxon>
        <taxon>Pseudomonadota</taxon>
        <taxon>Betaproteobacteria</taxon>
        <taxon>Burkholderiales</taxon>
        <taxon>Comamonadaceae</taxon>
        <taxon>Paracidovorax</taxon>
    </lineage>
</organism>
<protein>
    <recommendedName>
        <fullName evidence="5">DUF3016 domain-containing protein</fullName>
    </recommendedName>
</protein>
<evidence type="ECO:0000256" key="2">
    <source>
        <dbReference type="SAM" id="SignalP"/>
    </source>
</evidence>
<feature type="chain" id="PRO_5011773014" description="DUF3016 domain-containing protein" evidence="2">
    <location>
        <begin position="34"/>
        <end position="213"/>
    </location>
</feature>
<feature type="region of interest" description="Disordered" evidence="1">
    <location>
        <begin position="31"/>
        <end position="76"/>
    </location>
</feature>
<reference evidence="4" key="1">
    <citation type="submission" date="2016-10" db="EMBL/GenBank/DDBJ databases">
        <authorList>
            <person name="Varghese N."/>
            <person name="Submissions S."/>
        </authorList>
    </citation>
    <scope>NUCLEOTIDE SEQUENCE [LARGE SCALE GENOMIC DNA]</scope>
    <source>
        <strain evidence="4">DSM 7481</strain>
    </source>
</reference>
<dbReference type="InterPro" id="IPR021557">
    <property type="entry name" value="DUF3016"/>
</dbReference>
<evidence type="ECO:0000313" key="3">
    <source>
        <dbReference type="EMBL" id="SFE25649.1"/>
    </source>
</evidence>
<dbReference type="Proteomes" id="UP000199517">
    <property type="component" value="Unassembled WGS sequence"/>
</dbReference>
<dbReference type="STRING" id="32040.SAMN04489710_12231"/>
<feature type="compositionally biased region" description="Pro residues" evidence="1">
    <location>
        <begin position="55"/>
        <end position="70"/>
    </location>
</feature>
<evidence type="ECO:0000313" key="4">
    <source>
        <dbReference type="Proteomes" id="UP000199517"/>
    </source>
</evidence>
<dbReference type="OrthoDB" id="195620at2"/>